<dbReference type="HAMAP" id="MF_00228">
    <property type="entry name" value="Thz_kinase"/>
    <property type="match status" value="1"/>
</dbReference>
<dbReference type="GO" id="GO:0009229">
    <property type="term" value="P:thiamine diphosphate biosynthetic process"/>
    <property type="evidence" value="ECO:0007669"/>
    <property type="project" value="UniProtKB-UniRule"/>
</dbReference>
<evidence type="ECO:0000256" key="11">
    <source>
        <dbReference type="HAMAP-Rule" id="MF_00228"/>
    </source>
</evidence>
<dbReference type="AlphaFoldDB" id="A0A9D2BXP0"/>
<feature type="binding site" evidence="11">
    <location>
        <position position="45"/>
    </location>
    <ligand>
        <name>substrate</name>
    </ligand>
</feature>
<evidence type="ECO:0000256" key="1">
    <source>
        <dbReference type="ARBA" id="ARBA00001771"/>
    </source>
</evidence>
<evidence type="ECO:0000256" key="6">
    <source>
        <dbReference type="ARBA" id="ARBA00022741"/>
    </source>
</evidence>
<dbReference type="PIRSF" id="PIRSF000513">
    <property type="entry name" value="Thz_kinase"/>
    <property type="match status" value="1"/>
</dbReference>
<proteinExistence type="inferred from homology"/>
<evidence type="ECO:0000256" key="9">
    <source>
        <dbReference type="ARBA" id="ARBA00022842"/>
    </source>
</evidence>
<comment type="caution">
    <text evidence="12">The sequence shown here is derived from an EMBL/GenBank/DDBJ whole genome shotgun (WGS) entry which is preliminary data.</text>
</comment>
<comment type="pathway">
    <text evidence="3 11">Cofactor biosynthesis; thiamine diphosphate biosynthesis; 4-methyl-5-(2-phosphoethyl)-thiazole from 5-(2-hydroxyethyl)-4-methylthiazole: step 1/1.</text>
</comment>
<evidence type="ECO:0000256" key="8">
    <source>
        <dbReference type="ARBA" id="ARBA00022840"/>
    </source>
</evidence>
<comment type="cofactor">
    <cofactor evidence="2 11">
        <name>Mg(2+)</name>
        <dbReference type="ChEBI" id="CHEBI:18420"/>
    </cofactor>
</comment>
<dbReference type="EMBL" id="DXDX01000106">
    <property type="protein sequence ID" value="HIY21376.1"/>
    <property type="molecule type" value="Genomic_DNA"/>
</dbReference>
<dbReference type="GO" id="GO:0004417">
    <property type="term" value="F:hydroxyethylthiazole kinase activity"/>
    <property type="evidence" value="ECO:0007669"/>
    <property type="project" value="UniProtKB-UniRule"/>
</dbReference>
<keyword evidence="5 11" id="KW-0479">Metal-binding</keyword>
<dbReference type="Proteomes" id="UP000823868">
    <property type="component" value="Unassembled WGS sequence"/>
</dbReference>
<evidence type="ECO:0000313" key="13">
    <source>
        <dbReference type="Proteomes" id="UP000823868"/>
    </source>
</evidence>
<comment type="similarity">
    <text evidence="11">Belongs to the Thz kinase family.</text>
</comment>
<protein>
    <recommendedName>
        <fullName evidence="11">Hydroxyethylthiazole kinase</fullName>
        <ecNumber evidence="11">2.7.1.50</ecNumber>
    </recommendedName>
    <alternativeName>
        <fullName evidence="11">4-methyl-5-beta-hydroxyethylthiazole kinase</fullName>
        <shortName evidence="11">TH kinase</shortName>
        <shortName evidence="11">Thz kinase</shortName>
    </alternativeName>
</protein>
<feature type="binding site" evidence="11">
    <location>
        <position position="172"/>
    </location>
    <ligand>
        <name>ATP</name>
        <dbReference type="ChEBI" id="CHEBI:30616"/>
    </ligand>
</feature>
<evidence type="ECO:0000256" key="4">
    <source>
        <dbReference type="ARBA" id="ARBA00022679"/>
    </source>
</evidence>
<dbReference type="PRINTS" id="PR01099">
    <property type="entry name" value="HYETHTZKNASE"/>
</dbReference>
<keyword evidence="9 11" id="KW-0460">Magnesium</keyword>
<evidence type="ECO:0000313" key="12">
    <source>
        <dbReference type="EMBL" id="HIY21376.1"/>
    </source>
</evidence>
<dbReference type="CDD" id="cd01170">
    <property type="entry name" value="THZ_kinase"/>
    <property type="match status" value="1"/>
</dbReference>
<comment type="catalytic activity">
    <reaction evidence="1 11">
        <text>5-(2-hydroxyethyl)-4-methylthiazole + ATP = 4-methyl-5-(2-phosphooxyethyl)-thiazole + ADP + H(+)</text>
        <dbReference type="Rhea" id="RHEA:24212"/>
        <dbReference type="ChEBI" id="CHEBI:15378"/>
        <dbReference type="ChEBI" id="CHEBI:17957"/>
        <dbReference type="ChEBI" id="CHEBI:30616"/>
        <dbReference type="ChEBI" id="CHEBI:58296"/>
        <dbReference type="ChEBI" id="CHEBI:456216"/>
        <dbReference type="EC" id="2.7.1.50"/>
    </reaction>
</comment>
<keyword evidence="6 11" id="KW-0547">Nucleotide-binding</keyword>
<dbReference type="GO" id="GO:0000287">
    <property type="term" value="F:magnesium ion binding"/>
    <property type="evidence" value="ECO:0007669"/>
    <property type="project" value="UniProtKB-UniRule"/>
</dbReference>
<dbReference type="NCBIfam" id="NF006830">
    <property type="entry name" value="PRK09355.1"/>
    <property type="match status" value="1"/>
</dbReference>
<dbReference type="InterPro" id="IPR000417">
    <property type="entry name" value="Hyethyz_kinase"/>
</dbReference>
<feature type="binding site" evidence="11">
    <location>
        <position position="119"/>
    </location>
    <ligand>
        <name>ATP</name>
        <dbReference type="ChEBI" id="CHEBI:30616"/>
    </ligand>
</feature>
<organism evidence="12 13">
    <name type="scientific">Candidatus Flavonifractor merdigallinarum</name>
    <dbReference type="NCBI Taxonomy" id="2838589"/>
    <lineage>
        <taxon>Bacteria</taxon>
        <taxon>Bacillati</taxon>
        <taxon>Bacillota</taxon>
        <taxon>Clostridia</taxon>
        <taxon>Eubacteriales</taxon>
        <taxon>Oscillospiraceae</taxon>
        <taxon>Flavonifractor</taxon>
    </lineage>
</organism>
<dbReference type="Pfam" id="PF02110">
    <property type="entry name" value="HK"/>
    <property type="match status" value="1"/>
</dbReference>
<evidence type="ECO:0000256" key="7">
    <source>
        <dbReference type="ARBA" id="ARBA00022777"/>
    </source>
</evidence>
<dbReference type="EC" id="2.7.1.50" evidence="11"/>
<keyword evidence="10 11" id="KW-0784">Thiamine biosynthesis</keyword>
<evidence type="ECO:0000256" key="10">
    <source>
        <dbReference type="ARBA" id="ARBA00022977"/>
    </source>
</evidence>
<accession>A0A9D2BXP0</accession>
<dbReference type="GO" id="GO:0005524">
    <property type="term" value="F:ATP binding"/>
    <property type="evidence" value="ECO:0007669"/>
    <property type="project" value="UniProtKB-UniRule"/>
</dbReference>
<reference evidence="12" key="1">
    <citation type="journal article" date="2021" name="PeerJ">
        <title>Extensive microbial diversity within the chicken gut microbiome revealed by metagenomics and culture.</title>
        <authorList>
            <person name="Gilroy R."/>
            <person name="Ravi A."/>
            <person name="Getino M."/>
            <person name="Pursley I."/>
            <person name="Horton D.L."/>
            <person name="Alikhan N.F."/>
            <person name="Baker D."/>
            <person name="Gharbi K."/>
            <person name="Hall N."/>
            <person name="Watson M."/>
            <person name="Adriaenssens E.M."/>
            <person name="Foster-Nyarko E."/>
            <person name="Jarju S."/>
            <person name="Secka A."/>
            <person name="Antonio M."/>
            <person name="Oren A."/>
            <person name="Chaudhuri R.R."/>
            <person name="La Ragione R."/>
            <person name="Hildebrand F."/>
            <person name="Pallen M.J."/>
        </authorList>
    </citation>
    <scope>NUCLEOTIDE SEQUENCE</scope>
    <source>
        <strain evidence="12">ChiBcec16_6824</strain>
    </source>
</reference>
<keyword evidence="8 11" id="KW-0067">ATP-binding</keyword>
<sequence length="277" mass="28417">MERNTFAACLRAVRENAPLVQCITNFVTVNDCANILLAVGGSPTMAHDIREVEESVAGVQALVCNLGAIEDVEAMRLAGKKANALGIPVILDPVAAGVTTIRRSACATLLEEVRFTVIRGNASEIRALALHQAGGSGVDVAAADAVTENTLPAAVALCQSLAQSTGAVVALSGAVDILTDGVQTVLLRNGCPTMSRITGSGCMLTALLGAFCGANASPLPAAAAAVAAMDLAGERAEALRLQKGTGNATFRTDLIDAVFNLTEEQLTQGVHYEVYQG</sequence>
<dbReference type="GO" id="GO:0009228">
    <property type="term" value="P:thiamine biosynthetic process"/>
    <property type="evidence" value="ECO:0007669"/>
    <property type="project" value="UniProtKB-KW"/>
</dbReference>
<gene>
    <name evidence="11 12" type="primary">thiM</name>
    <name evidence="12" type="ORF">H9841_05705</name>
</gene>
<keyword evidence="4 11" id="KW-0808">Transferase</keyword>
<evidence type="ECO:0000256" key="2">
    <source>
        <dbReference type="ARBA" id="ARBA00001946"/>
    </source>
</evidence>
<feature type="binding site" evidence="11">
    <location>
        <position position="199"/>
    </location>
    <ligand>
        <name>substrate</name>
    </ligand>
</feature>
<name>A0A9D2BXP0_9FIRM</name>
<keyword evidence="7 11" id="KW-0418">Kinase</keyword>
<reference evidence="12" key="2">
    <citation type="submission" date="2021-04" db="EMBL/GenBank/DDBJ databases">
        <authorList>
            <person name="Gilroy R."/>
        </authorList>
    </citation>
    <scope>NUCLEOTIDE SEQUENCE</scope>
    <source>
        <strain evidence="12">ChiBcec16_6824</strain>
    </source>
</reference>
<comment type="function">
    <text evidence="11">Catalyzes the phosphorylation of the hydroxyl group of 4-methyl-5-beta-hydroxyethylthiazole (THZ).</text>
</comment>
<evidence type="ECO:0000256" key="3">
    <source>
        <dbReference type="ARBA" id="ARBA00004868"/>
    </source>
</evidence>
<dbReference type="Gene3D" id="3.40.1190.20">
    <property type="match status" value="1"/>
</dbReference>
<dbReference type="SUPFAM" id="SSF53613">
    <property type="entry name" value="Ribokinase-like"/>
    <property type="match status" value="1"/>
</dbReference>
<evidence type="ECO:0000256" key="5">
    <source>
        <dbReference type="ARBA" id="ARBA00022723"/>
    </source>
</evidence>
<dbReference type="InterPro" id="IPR029056">
    <property type="entry name" value="Ribokinase-like"/>
</dbReference>